<dbReference type="OrthoDB" id="195620at2"/>
<protein>
    <submittedName>
        <fullName evidence="2">DUF3016 domain-containing protein</fullName>
    </submittedName>
</protein>
<reference evidence="3" key="1">
    <citation type="journal article" date="2018" name="Front. Microbiol.">
        <title>Genome-Based Analysis Reveals the Taxonomy and Diversity of the Family Idiomarinaceae.</title>
        <authorList>
            <person name="Liu Y."/>
            <person name="Lai Q."/>
            <person name="Shao Z."/>
        </authorList>
    </citation>
    <scope>NUCLEOTIDE SEQUENCE [LARGE SCALE GENOMIC DNA]</scope>
    <source>
        <strain evidence="3">BH195</strain>
    </source>
</reference>
<comment type="caution">
    <text evidence="2">The sequence shown here is derived from an EMBL/GenBank/DDBJ whole genome shotgun (WGS) entry which is preliminary data.</text>
</comment>
<dbReference type="InterPro" id="IPR021557">
    <property type="entry name" value="DUF3016"/>
</dbReference>
<dbReference type="Proteomes" id="UP000287198">
    <property type="component" value="Unassembled WGS sequence"/>
</dbReference>
<feature type="chain" id="PRO_5019243003" evidence="1">
    <location>
        <begin position="23"/>
        <end position="170"/>
    </location>
</feature>
<accession>A0A432XTP2</accession>
<proteinExistence type="predicted"/>
<evidence type="ECO:0000313" key="2">
    <source>
        <dbReference type="EMBL" id="RUO52105.1"/>
    </source>
</evidence>
<dbReference type="RefSeq" id="WP_126764224.1">
    <property type="nucleotide sequence ID" value="NZ_JBHLTZ010000010.1"/>
</dbReference>
<sequence length="170" mass="19368">MKKLNRITTVLFASLLSTTAFAAEVNVKWEDVDDYRDIEAVSDIQERFEKRIMEDLTAHWKELGTKLPEDHKLSITMTDLDLAGRVEPTYGVGGSGHIRVLDSVSFPTMTFSYTYTDGSGEVISEDTEVRLKDLGDGSSTLRSIHGTSDDSLYREKRLMTEWVRRHFDVR</sequence>
<evidence type="ECO:0000313" key="3">
    <source>
        <dbReference type="Proteomes" id="UP000287198"/>
    </source>
</evidence>
<evidence type="ECO:0000256" key="1">
    <source>
        <dbReference type="SAM" id="SignalP"/>
    </source>
</evidence>
<name>A0A432XTP2_9GAMM</name>
<keyword evidence="3" id="KW-1185">Reference proteome</keyword>
<feature type="signal peptide" evidence="1">
    <location>
        <begin position="1"/>
        <end position="22"/>
    </location>
</feature>
<dbReference type="Pfam" id="PF11454">
    <property type="entry name" value="DUF3016"/>
    <property type="match status" value="1"/>
</dbReference>
<dbReference type="EMBL" id="PIPW01000003">
    <property type="protein sequence ID" value="RUO52105.1"/>
    <property type="molecule type" value="Genomic_DNA"/>
</dbReference>
<keyword evidence="1" id="KW-0732">Signal</keyword>
<gene>
    <name evidence="2" type="ORF">CWI69_10760</name>
</gene>
<dbReference type="AlphaFoldDB" id="A0A432XTP2"/>
<organism evidence="2 3">
    <name type="scientific">Pseudidiomarina halophila</name>
    <dbReference type="NCBI Taxonomy" id="1449799"/>
    <lineage>
        <taxon>Bacteria</taxon>
        <taxon>Pseudomonadati</taxon>
        <taxon>Pseudomonadota</taxon>
        <taxon>Gammaproteobacteria</taxon>
        <taxon>Alteromonadales</taxon>
        <taxon>Idiomarinaceae</taxon>
        <taxon>Pseudidiomarina</taxon>
    </lineage>
</organism>